<organism evidence="2 3">
    <name type="scientific">Streptomyces rubradiris</name>
    <name type="common">Streptomyces achromogenes subsp. rubradiris</name>
    <dbReference type="NCBI Taxonomy" id="285531"/>
    <lineage>
        <taxon>Bacteria</taxon>
        <taxon>Bacillati</taxon>
        <taxon>Actinomycetota</taxon>
        <taxon>Actinomycetes</taxon>
        <taxon>Kitasatosporales</taxon>
        <taxon>Streptomycetaceae</taxon>
        <taxon>Streptomyces</taxon>
    </lineage>
</organism>
<dbReference type="EMBL" id="BNEA01000001">
    <property type="protein sequence ID" value="GHI50372.1"/>
    <property type="molecule type" value="Genomic_DNA"/>
</dbReference>
<dbReference type="Proteomes" id="UP000646738">
    <property type="component" value="Unassembled WGS sequence"/>
</dbReference>
<feature type="compositionally biased region" description="Basic and acidic residues" evidence="1">
    <location>
        <begin position="129"/>
        <end position="140"/>
    </location>
</feature>
<evidence type="ECO:0000256" key="1">
    <source>
        <dbReference type="SAM" id="MobiDB-lite"/>
    </source>
</evidence>
<comment type="caution">
    <text evidence="2">The sequence shown here is derived from an EMBL/GenBank/DDBJ whole genome shotgun (WGS) entry which is preliminary data.</text>
</comment>
<gene>
    <name evidence="2" type="ORF">Srubr_02180</name>
</gene>
<feature type="compositionally biased region" description="Pro residues" evidence="1">
    <location>
        <begin position="209"/>
        <end position="231"/>
    </location>
</feature>
<reference evidence="3" key="1">
    <citation type="submission" date="2023-07" db="EMBL/GenBank/DDBJ databases">
        <title>Whole genome shotgun sequence of Streptomyces achromogenes subsp. rubradiris NBRC 14000.</title>
        <authorList>
            <person name="Komaki H."/>
            <person name="Tamura T."/>
        </authorList>
    </citation>
    <scope>NUCLEOTIDE SEQUENCE [LARGE SCALE GENOMIC DNA]</scope>
    <source>
        <strain evidence="3">NBRC 14000</strain>
    </source>
</reference>
<evidence type="ECO:0008006" key="4">
    <source>
        <dbReference type="Google" id="ProtNLM"/>
    </source>
</evidence>
<sequence length="353" mass="38042">MSWFKIDDGFHCHPKVFAAGTPAVGLYVRCGSWVAQQVTDGVVPKHVAKMYGTPRMIKALVDAGLWHQHGHDCASCPEVDVNSYVIHDYLDKNPSRAETDIARKAKSERQQRWREGKRAAAGDAGVDASQHDGRNGHGSDSEGNSMRVAPKTKRNSHRVEDEFASSSGANSQQNAGAWNGNGQVNDSAPRNVDAHVDASTSRHGDAAPVPTPPVPSQVPPTEVPPPPPPSGTQPGANVVPLSGRGEVQPLIEAMEARGMTVSWSFQAAEWLELRNAVRRAGVPALVDHAARAWQAAKTQPYSAKYFLRGWTGLQEPTTYTGPRPVAGPSKTTEYLEDMAAIAEELRQQKSKGA</sequence>
<feature type="compositionally biased region" description="Basic and acidic residues" evidence="1">
    <location>
        <begin position="192"/>
        <end position="205"/>
    </location>
</feature>
<accession>A0ABQ3R3J9</accession>
<protein>
    <recommendedName>
        <fullName evidence="4">Primosomal protein I</fullName>
    </recommendedName>
</protein>
<name>A0ABQ3R3J9_STRRR</name>
<feature type="region of interest" description="Disordered" evidence="1">
    <location>
        <begin position="102"/>
        <end position="239"/>
    </location>
</feature>
<keyword evidence="3" id="KW-1185">Reference proteome</keyword>
<evidence type="ECO:0000313" key="3">
    <source>
        <dbReference type="Proteomes" id="UP000646738"/>
    </source>
</evidence>
<evidence type="ECO:0000313" key="2">
    <source>
        <dbReference type="EMBL" id="GHI50372.1"/>
    </source>
</evidence>
<proteinExistence type="predicted"/>
<feature type="compositionally biased region" description="Low complexity" evidence="1">
    <location>
        <begin position="164"/>
        <end position="177"/>
    </location>
</feature>
<feature type="compositionally biased region" description="Basic and acidic residues" evidence="1">
    <location>
        <begin position="102"/>
        <end position="120"/>
    </location>
</feature>